<dbReference type="EMBL" id="FQVF01000007">
    <property type="protein sequence ID" value="SHF38173.1"/>
    <property type="molecule type" value="Genomic_DNA"/>
</dbReference>
<dbReference type="PANTHER" id="PTHR37937:SF1">
    <property type="entry name" value="CONJUGATIVE TRANSFER: DNA TRANSPORT"/>
    <property type="match status" value="1"/>
</dbReference>
<evidence type="ECO:0000259" key="8">
    <source>
        <dbReference type="Pfam" id="PF10412"/>
    </source>
</evidence>
<dbReference type="CDD" id="cd01127">
    <property type="entry name" value="TrwB_TraG_TraD_VirD4"/>
    <property type="match status" value="1"/>
</dbReference>
<dbReference type="OrthoDB" id="9803543at2"/>
<reference evidence="10" key="1">
    <citation type="submission" date="2016-11" db="EMBL/GenBank/DDBJ databases">
        <authorList>
            <person name="Varghese N."/>
            <person name="Submissions S."/>
        </authorList>
    </citation>
    <scope>NUCLEOTIDE SEQUENCE [LARGE SCALE GENOMIC DNA]</scope>
    <source>
        <strain evidence="10">DSM 16579</strain>
    </source>
</reference>
<evidence type="ECO:0000256" key="5">
    <source>
        <dbReference type="ARBA" id="ARBA00023136"/>
    </source>
</evidence>
<organism evidence="9 10">
    <name type="scientific">Marinomonas polaris DSM 16579</name>
    <dbReference type="NCBI Taxonomy" id="1122206"/>
    <lineage>
        <taxon>Bacteria</taxon>
        <taxon>Pseudomonadati</taxon>
        <taxon>Pseudomonadota</taxon>
        <taxon>Gammaproteobacteria</taxon>
        <taxon>Oceanospirillales</taxon>
        <taxon>Oceanospirillaceae</taxon>
        <taxon>Marinomonas</taxon>
    </lineage>
</organism>
<keyword evidence="2" id="KW-1003">Cell membrane</keyword>
<dbReference type="InterPro" id="IPR051539">
    <property type="entry name" value="T4SS-coupling_protein"/>
</dbReference>
<feature type="transmembrane region" description="Helical" evidence="7">
    <location>
        <begin position="72"/>
        <end position="92"/>
    </location>
</feature>
<protein>
    <submittedName>
        <fullName evidence="9">Type IV secretory pathway, VirD4 component, TraG/TraD family ATPase</fullName>
    </submittedName>
</protein>
<evidence type="ECO:0000256" key="7">
    <source>
        <dbReference type="SAM" id="Phobius"/>
    </source>
</evidence>
<dbReference type="GO" id="GO:0005886">
    <property type="term" value="C:plasma membrane"/>
    <property type="evidence" value="ECO:0007669"/>
    <property type="project" value="UniProtKB-SubCell"/>
</dbReference>
<dbReference type="SUPFAM" id="SSF52540">
    <property type="entry name" value="P-loop containing nucleoside triphosphate hydrolases"/>
    <property type="match status" value="1"/>
</dbReference>
<keyword evidence="3 7" id="KW-0812">Transmembrane</keyword>
<dbReference type="InterPro" id="IPR027417">
    <property type="entry name" value="P-loop_NTPase"/>
</dbReference>
<dbReference type="STRING" id="1122206.SAMN02745753_01845"/>
<dbReference type="PANTHER" id="PTHR37937">
    <property type="entry name" value="CONJUGATIVE TRANSFER: DNA TRANSPORT"/>
    <property type="match status" value="1"/>
</dbReference>
<sequence length="572" mass="64934">MFSLNKAFKSIAFILASILLSIPVSLVLISLYFNILYNNNELNIIKTLSNYFYIFKNFGFEVFINQLIQNKIIPIIIFITFLPSMAFVTICFKSREKPKELIHISGPKLYKGKAAIRHAQSMHKKDLIDNNLTSSGIKIHPKIQITNLREENNFLILGTTGAGKSTAFKPLVQQAIERGDYAVIYDEAGALTEAFYNADTSILLAPWDKRAAYWDISDDIETKEDAELLAKCLIPDSKSPDPLWDSGARIILISMIMTLINTKKKAWGWEDIYKQLTFSPDQARSIFVKHHPLADSLLTPNSKTTTSFYVHIMTKLSWVQDLAKAWPNQQNNKTFSLKKWITEDNEKHVVIIQANSQFESIGEPLCNAVISFMTKHFLDPNNSTKRKTWLFIDEFANLPRNPSILKWLALGRARGARSVLCTQSISQIHNIYGEKETHSMLSLLSNVITFRMGAAGSDAEDTAKIYGLYDAEEPNYENPDNSGKRSSEPLVKTSDLVHLSQPTRKGVEGYMQIPSWHSAYKLRWPLFKPTGNAEKVIPAQWLTNSVSQRNTQPKVKQPANRLNKKRINNDVN</sequence>
<feature type="region of interest" description="Disordered" evidence="6">
    <location>
        <begin position="544"/>
        <end position="572"/>
    </location>
</feature>
<dbReference type="Pfam" id="PF10412">
    <property type="entry name" value="TrwB_AAD_bind"/>
    <property type="match status" value="1"/>
</dbReference>
<comment type="subcellular location">
    <subcellularLocation>
        <location evidence="1">Cell membrane</location>
        <topology evidence="1">Multi-pass membrane protein</topology>
    </subcellularLocation>
</comment>
<name>A0A1M5B6N7_9GAMM</name>
<evidence type="ECO:0000256" key="6">
    <source>
        <dbReference type="SAM" id="MobiDB-lite"/>
    </source>
</evidence>
<proteinExistence type="predicted"/>
<keyword evidence="4 7" id="KW-1133">Transmembrane helix</keyword>
<dbReference type="Gene3D" id="3.40.50.300">
    <property type="entry name" value="P-loop containing nucleotide triphosphate hydrolases"/>
    <property type="match status" value="2"/>
</dbReference>
<accession>A0A1M5B6N7</accession>
<dbReference type="RefSeq" id="WP_072839413.1">
    <property type="nucleotide sequence ID" value="NZ_FQVF01000007.1"/>
</dbReference>
<dbReference type="AlphaFoldDB" id="A0A1M5B6N7"/>
<feature type="domain" description="Type IV secretion system coupling protein TraD DNA-binding" evidence="8">
    <location>
        <begin position="140"/>
        <end position="476"/>
    </location>
</feature>
<keyword evidence="5 7" id="KW-0472">Membrane</keyword>
<feature type="compositionally biased region" description="Polar residues" evidence="6">
    <location>
        <begin position="544"/>
        <end position="554"/>
    </location>
</feature>
<evidence type="ECO:0000256" key="2">
    <source>
        <dbReference type="ARBA" id="ARBA00022475"/>
    </source>
</evidence>
<feature type="transmembrane region" description="Helical" evidence="7">
    <location>
        <begin position="12"/>
        <end position="33"/>
    </location>
</feature>
<dbReference type="InterPro" id="IPR019476">
    <property type="entry name" value="T4SS_TraD_DNA-bd"/>
</dbReference>
<evidence type="ECO:0000313" key="10">
    <source>
        <dbReference type="Proteomes" id="UP000184517"/>
    </source>
</evidence>
<evidence type="ECO:0000313" key="9">
    <source>
        <dbReference type="EMBL" id="SHF38173.1"/>
    </source>
</evidence>
<keyword evidence="10" id="KW-1185">Reference proteome</keyword>
<gene>
    <name evidence="9" type="ORF">SAMN02745753_01845</name>
</gene>
<evidence type="ECO:0000256" key="4">
    <source>
        <dbReference type="ARBA" id="ARBA00022989"/>
    </source>
</evidence>
<dbReference type="Proteomes" id="UP000184517">
    <property type="component" value="Unassembled WGS sequence"/>
</dbReference>
<evidence type="ECO:0000256" key="1">
    <source>
        <dbReference type="ARBA" id="ARBA00004651"/>
    </source>
</evidence>
<evidence type="ECO:0000256" key="3">
    <source>
        <dbReference type="ARBA" id="ARBA00022692"/>
    </source>
</evidence>